<accession>A0A1R4HB05</accession>
<comment type="pathway">
    <text evidence="6">Glycolipid biosynthesis; lipid IV(A) biosynthesis; lipid IV(A) from (3R)-3-hydroxytetradecanoyl-[acyl-carrier-protein] and UDP-N-acetyl-alpha-D-glucosamine: step 1/6.</text>
</comment>
<dbReference type="Gene3D" id="2.160.10.10">
    <property type="entry name" value="Hexapeptide repeat proteins"/>
    <property type="match status" value="1"/>
</dbReference>
<protein>
    <recommendedName>
        <fullName evidence="6">Acyl-[acyl-carrier-protein]--UDP-N-acetylglucosamine O-acyltransferase</fullName>
        <shortName evidence="6">UDP-N-acetylglucosamine acyltransferase</shortName>
        <ecNumber evidence="6">2.3.1.129</ecNumber>
    </recommendedName>
</protein>
<evidence type="ECO:0000256" key="6">
    <source>
        <dbReference type="HAMAP-Rule" id="MF_00387"/>
    </source>
</evidence>
<comment type="catalytic activity">
    <reaction evidence="6">
        <text>a (3R)-hydroxyacyl-[ACP] + UDP-N-acetyl-alpha-D-glucosamine = a UDP-3-O-[(3R)-3-hydroxyacyl]-N-acetyl-alpha-D-glucosamine + holo-[ACP]</text>
        <dbReference type="Rhea" id="RHEA:67812"/>
        <dbReference type="Rhea" id="RHEA-COMP:9685"/>
        <dbReference type="Rhea" id="RHEA-COMP:9945"/>
        <dbReference type="ChEBI" id="CHEBI:57705"/>
        <dbReference type="ChEBI" id="CHEBI:64479"/>
        <dbReference type="ChEBI" id="CHEBI:78827"/>
        <dbReference type="ChEBI" id="CHEBI:173225"/>
        <dbReference type="EC" id="2.3.1.129"/>
    </reaction>
</comment>
<dbReference type="InterPro" id="IPR010137">
    <property type="entry name" value="Lipid_A_LpxA"/>
</dbReference>
<dbReference type="CDD" id="cd03351">
    <property type="entry name" value="LbH_UDP-GlcNAc_AT"/>
    <property type="match status" value="1"/>
</dbReference>
<name>A0A1R4HB05_9GAMM</name>
<comment type="subcellular location">
    <subcellularLocation>
        <location evidence="6">Cytoplasm</location>
    </subcellularLocation>
</comment>
<dbReference type="GO" id="GO:0009245">
    <property type="term" value="P:lipid A biosynthetic process"/>
    <property type="evidence" value="ECO:0007669"/>
    <property type="project" value="UniProtKB-UniRule"/>
</dbReference>
<reference evidence="9" key="1">
    <citation type="submission" date="2017-02" db="EMBL/GenBank/DDBJ databases">
        <authorList>
            <person name="Daims H."/>
        </authorList>
    </citation>
    <scope>NUCLEOTIDE SEQUENCE [LARGE SCALE GENOMIC DNA]</scope>
</reference>
<comment type="subunit">
    <text evidence="6">Homotrimer.</text>
</comment>
<dbReference type="InterPro" id="IPR037157">
    <property type="entry name" value="Acetyltransf_C_sf"/>
</dbReference>
<comment type="function">
    <text evidence="6">Involved in the biosynthesis of lipid A, a phosphorylated glycolipid that anchors the lipopolysaccharide to the outer membrane of the cell.</text>
</comment>
<sequence>MCSRGAIALIHPAAIIDGNAKLADNVSIGAYSVIGADVKIGSGTVIGPHVVINGPTTIGEHNHIYQFSSIGEDPQDKKYDHEITRLVIGDRNIIREFSSMHRGTIQDHGVTQIGNDNLFMAYTHVAHDCVIGNHVIMANGASLAGHVRLSSHAILGGFTLVHQFTKIGQYSFAAMGSAITQDIPPFVMVGGKPTRPHGINSVGMERNGISAEDIRLIRKAYKMIYKMNLRLEDAIDQMEDLAGDSKELSDMVSFLRNVSRGILR</sequence>
<dbReference type="InterPro" id="IPR001451">
    <property type="entry name" value="Hexapep"/>
</dbReference>
<dbReference type="InterPro" id="IPR029098">
    <property type="entry name" value="Acetyltransf_C"/>
</dbReference>
<keyword evidence="6" id="KW-0963">Cytoplasm</keyword>
<dbReference type="NCBIfam" id="NF003657">
    <property type="entry name" value="PRK05289.1"/>
    <property type="match status" value="1"/>
</dbReference>
<evidence type="ECO:0000256" key="2">
    <source>
        <dbReference type="ARBA" id="ARBA00022556"/>
    </source>
</evidence>
<evidence type="ECO:0000313" key="8">
    <source>
        <dbReference type="EMBL" id="SJM93367.1"/>
    </source>
</evidence>
<dbReference type="GO" id="GO:0005737">
    <property type="term" value="C:cytoplasm"/>
    <property type="evidence" value="ECO:0007669"/>
    <property type="project" value="UniProtKB-SubCell"/>
</dbReference>
<dbReference type="Proteomes" id="UP000195442">
    <property type="component" value="Unassembled WGS sequence"/>
</dbReference>
<keyword evidence="6" id="KW-0677">Repeat</keyword>
<dbReference type="PANTHER" id="PTHR43480">
    <property type="entry name" value="ACYL-[ACYL-CARRIER-PROTEIN]--UDP-N-ACETYLGLUCOSAMINE O-ACYLTRANSFERASE"/>
    <property type="match status" value="1"/>
</dbReference>
<evidence type="ECO:0000256" key="4">
    <source>
        <dbReference type="ARBA" id="ARBA00023098"/>
    </source>
</evidence>
<proteinExistence type="inferred from homology"/>
<dbReference type="EC" id="2.3.1.129" evidence="6"/>
<keyword evidence="4 6" id="KW-0443">Lipid metabolism</keyword>
<dbReference type="GO" id="GO:0016020">
    <property type="term" value="C:membrane"/>
    <property type="evidence" value="ECO:0007669"/>
    <property type="project" value="GOC"/>
</dbReference>
<dbReference type="AlphaFoldDB" id="A0A1R4HB05"/>
<evidence type="ECO:0000313" key="9">
    <source>
        <dbReference type="Proteomes" id="UP000195442"/>
    </source>
</evidence>
<dbReference type="EMBL" id="FUKJ01000254">
    <property type="protein sequence ID" value="SJM93367.1"/>
    <property type="molecule type" value="Genomic_DNA"/>
</dbReference>
<keyword evidence="3 6" id="KW-0808">Transferase</keyword>
<evidence type="ECO:0000256" key="3">
    <source>
        <dbReference type="ARBA" id="ARBA00022679"/>
    </source>
</evidence>
<keyword evidence="9" id="KW-1185">Reference proteome</keyword>
<dbReference type="Gene3D" id="1.20.1180.10">
    <property type="entry name" value="Udp N-acetylglucosamine O-acyltransferase, C-terminal domain"/>
    <property type="match status" value="1"/>
</dbReference>
<keyword evidence="5 6" id="KW-0012">Acyltransferase</keyword>
<evidence type="ECO:0000256" key="1">
    <source>
        <dbReference type="ARBA" id="ARBA00022516"/>
    </source>
</evidence>
<feature type="domain" description="UDP N-acetylglucosamine O-acyltransferase C-terminal" evidence="7">
    <location>
        <begin position="182"/>
        <end position="262"/>
    </location>
</feature>
<dbReference type="SUPFAM" id="SSF51161">
    <property type="entry name" value="Trimeric LpxA-like enzymes"/>
    <property type="match status" value="1"/>
</dbReference>
<dbReference type="NCBIfam" id="TIGR01852">
    <property type="entry name" value="lipid_A_lpxA"/>
    <property type="match status" value="1"/>
</dbReference>
<dbReference type="UniPathway" id="UPA00359">
    <property type="reaction ID" value="UER00477"/>
</dbReference>
<evidence type="ECO:0000259" key="7">
    <source>
        <dbReference type="Pfam" id="PF13720"/>
    </source>
</evidence>
<dbReference type="Pfam" id="PF00132">
    <property type="entry name" value="Hexapep"/>
    <property type="match status" value="2"/>
</dbReference>
<keyword evidence="2 6" id="KW-0441">Lipid A biosynthesis</keyword>
<evidence type="ECO:0000256" key="5">
    <source>
        <dbReference type="ARBA" id="ARBA00023315"/>
    </source>
</evidence>
<keyword evidence="1 6" id="KW-0444">Lipid biosynthesis</keyword>
<dbReference type="HAMAP" id="MF_00387">
    <property type="entry name" value="LpxA"/>
    <property type="match status" value="1"/>
</dbReference>
<comment type="similarity">
    <text evidence="6">Belongs to the transferase hexapeptide repeat family. LpxA subfamily.</text>
</comment>
<gene>
    <name evidence="6 8" type="primary">lpxA</name>
    <name evidence="8" type="ORF">CRENPOLYSF2_3270004</name>
</gene>
<dbReference type="PANTHER" id="PTHR43480:SF1">
    <property type="entry name" value="ACYL-[ACYL-CARRIER-PROTEIN]--UDP-N-ACETYLGLUCOSAMINE O-ACYLTRANSFERASE, MITOCHONDRIAL-RELATED"/>
    <property type="match status" value="1"/>
</dbReference>
<dbReference type="PIRSF" id="PIRSF000456">
    <property type="entry name" value="UDP-GlcNAc_acltr"/>
    <property type="match status" value="1"/>
</dbReference>
<dbReference type="InterPro" id="IPR011004">
    <property type="entry name" value="Trimer_LpxA-like_sf"/>
</dbReference>
<dbReference type="GO" id="GO:0008780">
    <property type="term" value="F:acyl-[acyl-carrier-protein]-UDP-N-acetylglucosamine O-acyltransferase activity"/>
    <property type="evidence" value="ECO:0007669"/>
    <property type="project" value="UniProtKB-UniRule"/>
</dbReference>
<dbReference type="Pfam" id="PF13720">
    <property type="entry name" value="Acetyltransf_11"/>
    <property type="match status" value="1"/>
</dbReference>
<organism evidence="8 9">
    <name type="scientific">Crenothrix polyspora</name>
    <dbReference type="NCBI Taxonomy" id="360316"/>
    <lineage>
        <taxon>Bacteria</taxon>
        <taxon>Pseudomonadati</taxon>
        <taxon>Pseudomonadota</taxon>
        <taxon>Gammaproteobacteria</taxon>
        <taxon>Methylococcales</taxon>
        <taxon>Crenotrichaceae</taxon>
        <taxon>Crenothrix</taxon>
    </lineage>
</organism>